<protein>
    <recommendedName>
        <fullName evidence="3">DUF7603 domain-containing protein</fullName>
    </recommendedName>
</protein>
<feature type="compositionally biased region" description="Polar residues" evidence="2">
    <location>
        <begin position="253"/>
        <end position="263"/>
    </location>
</feature>
<feature type="region of interest" description="Disordered" evidence="2">
    <location>
        <begin position="1"/>
        <end position="60"/>
    </location>
</feature>
<feature type="coiled-coil region" evidence="1">
    <location>
        <begin position="1014"/>
        <end position="1072"/>
    </location>
</feature>
<feature type="region of interest" description="Disordered" evidence="2">
    <location>
        <begin position="200"/>
        <end position="287"/>
    </location>
</feature>
<feature type="compositionally biased region" description="Basic and acidic residues" evidence="2">
    <location>
        <begin position="844"/>
        <end position="853"/>
    </location>
</feature>
<evidence type="ECO:0000256" key="1">
    <source>
        <dbReference type="SAM" id="Coils"/>
    </source>
</evidence>
<feature type="region of interest" description="Disordered" evidence="2">
    <location>
        <begin position="95"/>
        <end position="125"/>
    </location>
</feature>
<feature type="region of interest" description="Disordered" evidence="2">
    <location>
        <begin position="462"/>
        <end position="489"/>
    </location>
</feature>
<sequence length="1089" mass="120423">MDLEPTRPVLPRDFHDSDSESDTVDTLDLLGGYTDAPETQHASPSPHPDPLVPRGRHPLPVPVQQQHYHYHYHHNHTDVQQQGKHTSHAHASYIAHPPITAPPSAASSRQPSPGHARSHTTPVVGTPKINIIKRKPLSSTASPLATRFSEGAATLRIHLPKPETRFSRAYSVDSPTLYEYPAAALEHSLAPIILDSFPTVPTALPHEKPPTPTNTDRAEEDDDGPHSLTRNTPSTNLASPQTRTLDDLPQHAGLTNNVTQNPHSFDAPLLPNATKADTTDSESESAYSLYSNDNRTMSIIAPKPTPPHLNLDKVERNSQISTPPTTAIDSSRLPEINKPLPKSPGSTKFGSFFGWAISPSPSTTEFSSLPSPLSARNPGSTDEAGFSAATSILQRKGSKANANPLGYLETNLLTPPPASTLLPPAQIQEMEDELKAISAELASSIRREMDLEDLVDRLQSEIGNPQAPGKRTSDYFSDSGVSSTKFSEYDQNKEEVEKVQRRSEQEKASIRLELTTKLQEERLRRKALDQQIKELADRASQIDLAQMNNVDANGRVQELEATCEDLRRRLSEEKNVKDNFEDLLAALRGELQSASNERDNLRDEVVPQLRARVEGLEAEASEYDNLTYESSKLQQELHALKSENQNLRTSKQASVEEPPTRSTRSSVALSRSNSVTAGSFKLQRAPTGLTRSNTVKGGIESREALRGGFAKDVSDLQNEIKVLRRRAEDAVNDKFQVEKGLVSLKMDLDRAEGEIASLRALLDEKDILIPPSMARSSSGSNSDAYPVTSESLEAAFKDLQAAYQEALNRIKELEEQGGAIVSDERTQLALEKLQHSLSAAIMERDAARQEASDNKTQADSLHESEAEHIESERALADELRDSARRVEELATQVRQQLAANASLRQRLADTVARGDIDRQANVERIASLQGRLRMLEEEVSAAQSASEDRVARHEEQIKEIKEAHNIQLRRALPSQASSGGRSPRKMLSPVASPMFSRSPRSPLPKMSIEDEVQVDKLRSRVTELERTLSEADTEMQDVIARMSAAQIEVLNLQEEREAAVRETRKLQRILEEERVKSFEDRFRTLSGNA</sequence>
<feature type="compositionally biased region" description="Polar residues" evidence="2">
    <location>
        <begin position="643"/>
        <end position="653"/>
    </location>
</feature>
<dbReference type="PANTHER" id="PTHR45615">
    <property type="entry name" value="MYOSIN HEAVY CHAIN, NON-MUSCLE"/>
    <property type="match status" value="1"/>
</dbReference>
<feature type="region of interest" description="Disordered" evidence="2">
    <location>
        <begin position="643"/>
        <end position="672"/>
    </location>
</feature>
<feature type="compositionally biased region" description="Low complexity" evidence="2">
    <location>
        <begin position="95"/>
        <end position="113"/>
    </location>
</feature>
<feature type="region of interest" description="Disordered" evidence="2">
    <location>
        <begin position="364"/>
        <end position="384"/>
    </location>
</feature>
<feature type="region of interest" description="Disordered" evidence="2">
    <location>
        <begin position="844"/>
        <end position="872"/>
    </location>
</feature>
<feature type="compositionally biased region" description="Polar residues" evidence="2">
    <location>
        <begin position="228"/>
        <end position="243"/>
    </location>
</feature>
<dbReference type="OrthoDB" id="5395440at2759"/>
<feature type="domain" description="DUF7603" evidence="3">
    <location>
        <begin position="829"/>
        <end position="937"/>
    </location>
</feature>
<keyword evidence="1" id="KW-0175">Coiled coil</keyword>
<name>A0A8I2ZRI4_VERLO</name>
<dbReference type="AlphaFoldDB" id="A0A8I2ZRI4"/>
<evidence type="ECO:0000313" key="4">
    <source>
        <dbReference type="EMBL" id="KAG7137225.1"/>
    </source>
</evidence>
<dbReference type="PANTHER" id="PTHR45615:SF80">
    <property type="entry name" value="GRIP DOMAIN-CONTAINING PROTEIN"/>
    <property type="match status" value="1"/>
</dbReference>
<dbReference type="EMBL" id="JAEMWZ010000090">
    <property type="protein sequence ID" value="KAG7137225.1"/>
    <property type="molecule type" value="Genomic_DNA"/>
</dbReference>
<evidence type="ECO:0000256" key="2">
    <source>
        <dbReference type="SAM" id="MobiDB-lite"/>
    </source>
</evidence>
<dbReference type="Proteomes" id="UP000689129">
    <property type="component" value="Unassembled WGS sequence"/>
</dbReference>
<gene>
    <name evidence="4" type="ORF">HYQ45_005376</name>
</gene>
<evidence type="ECO:0000259" key="3">
    <source>
        <dbReference type="Pfam" id="PF24554"/>
    </source>
</evidence>
<dbReference type="Pfam" id="PF24554">
    <property type="entry name" value="DUF7603"/>
    <property type="match status" value="1"/>
</dbReference>
<dbReference type="InterPro" id="IPR056023">
    <property type="entry name" value="DUF7603"/>
</dbReference>
<feature type="compositionally biased region" description="Polar residues" evidence="2">
    <location>
        <begin position="474"/>
        <end position="486"/>
    </location>
</feature>
<comment type="caution">
    <text evidence="4">The sequence shown here is derived from an EMBL/GenBank/DDBJ whole genome shotgun (WGS) entry which is preliminary data.</text>
</comment>
<feature type="compositionally biased region" description="Polar residues" evidence="2">
    <location>
        <begin position="660"/>
        <end position="672"/>
    </location>
</feature>
<feature type="region of interest" description="Disordered" evidence="2">
    <location>
        <begin position="968"/>
        <end position="1004"/>
    </location>
</feature>
<reference evidence="4" key="1">
    <citation type="journal article" date="2021" name="Mol. Plant Pathol.">
        <title>A 20-kb lineage-specific genomic region tames virulence in pathogenic amphidiploid Verticillium longisporum.</title>
        <authorList>
            <person name="Harting R."/>
            <person name="Starke J."/>
            <person name="Kusch H."/>
            <person name="Poggeler S."/>
            <person name="Maurus I."/>
            <person name="Schluter R."/>
            <person name="Landesfeind M."/>
            <person name="Bulla I."/>
            <person name="Nowrousian M."/>
            <person name="de Jonge R."/>
            <person name="Stahlhut G."/>
            <person name="Hoff K.J."/>
            <person name="Asshauer K.P."/>
            <person name="Thurmer A."/>
            <person name="Stanke M."/>
            <person name="Daniel R."/>
            <person name="Morgenstern B."/>
            <person name="Thomma B.P.H.J."/>
            <person name="Kronstad J.W."/>
            <person name="Braus-Stromeyer S.A."/>
            <person name="Braus G.H."/>
        </authorList>
    </citation>
    <scope>NUCLEOTIDE SEQUENCE</scope>
    <source>
        <strain evidence="4">Vl32</strain>
    </source>
</reference>
<accession>A0A8I2ZRI4</accession>
<feature type="compositionally biased region" description="Basic and acidic residues" evidence="2">
    <location>
        <begin position="860"/>
        <end position="872"/>
    </location>
</feature>
<evidence type="ECO:0000313" key="5">
    <source>
        <dbReference type="Proteomes" id="UP000689129"/>
    </source>
</evidence>
<organism evidence="4 5">
    <name type="scientific">Verticillium longisporum</name>
    <name type="common">Verticillium dahliae var. longisporum</name>
    <dbReference type="NCBI Taxonomy" id="100787"/>
    <lineage>
        <taxon>Eukaryota</taxon>
        <taxon>Fungi</taxon>
        <taxon>Dikarya</taxon>
        <taxon>Ascomycota</taxon>
        <taxon>Pezizomycotina</taxon>
        <taxon>Sordariomycetes</taxon>
        <taxon>Hypocreomycetidae</taxon>
        <taxon>Glomerellales</taxon>
        <taxon>Plectosphaerellaceae</taxon>
        <taxon>Verticillium</taxon>
    </lineage>
</organism>
<proteinExistence type="predicted"/>